<evidence type="ECO:0000256" key="2">
    <source>
        <dbReference type="ARBA" id="ARBA00009417"/>
    </source>
</evidence>
<organism evidence="11 12">
    <name type="scientific">Candidatus Brocadia sinica JPN1</name>
    <dbReference type="NCBI Taxonomy" id="1197129"/>
    <lineage>
        <taxon>Bacteria</taxon>
        <taxon>Pseudomonadati</taxon>
        <taxon>Planctomycetota</taxon>
        <taxon>Candidatus Brocadiia</taxon>
        <taxon>Candidatus Brocadiales</taxon>
        <taxon>Candidatus Brocadiaceae</taxon>
        <taxon>Candidatus Brocadia</taxon>
    </lineage>
</organism>
<evidence type="ECO:0000259" key="10">
    <source>
        <dbReference type="SMART" id="SM00382"/>
    </source>
</evidence>
<reference evidence="12" key="1">
    <citation type="journal article" date="2015" name="Genome Announc.">
        <title>Draft Genome Sequence of an Anaerobic Ammonium-Oxidizing Bacterium, "Candidatus Brocadia sinica".</title>
        <authorList>
            <person name="Oshiki M."/>
            <person name="Shinyako-Hata K."/>
            <person name="Satoh H."/>
            <person name="Okabe S."/>
        </authorList>
    </citation>
    <scope>NUCLEOTIDE SEQUENCE [LARGE SCALE GENOMIC DNA]</scope>
    <source>
        <strain evidence="12">JPN1</strain>
    </source>
</reference>
<dbReference type="SMART" id="SM00382">
    <property type="entry name" value="AAA"/>
    <property type="match status" value="1"/>
</dbReference>
<dbReference type="RefSeq" id="WP_052562319.1">
    <property type="nucleotide sequence ID" value="NZ_BAFN01000001.1"/>
</dbReference>
<accession>A0ABQ0JTY3</accession>
<dbReference type="EMBL" id="BAFN01000001">
    <property type="protein sequence ID" value="GAN32160.1"/>
    <property type="molecule type" value="Genomic_DNA"/>
</dbReference>
<comment type="catalytic activity">
    <reaction evidence="9">
        <text>ATP + H2O = ADP + phosphate + H(+)</text>
        <dbReference type="Rhea" id="RHEA:13065"/>
        <dbReference type="ChEBI" id="CHEBI:15377"/>
        <dbReference type="ChEBI" id="CHEBI:15378"/>
        <dbReference type="ChEBI" id="CHEBI:30616"/>
        <dbReference type="ChEBI" id="CHEBI:43474"/>
        <dbReference type="ChEBI" id="CHEBI:456216"/>
    </reaction>
</comment>
<gene>
    <name evidence="11" type="ORF">BROSI_A0672</name>
</gene>
<evidence type="ECO:0000313" key="11">
    <source>
        <dbReference type="EMBL" id="GAN32160.1"/>
    </source>
</evidence>
<keyword evidence="5" id="KW-0378">Hydrolase</keyword>
<evidence type="ECO:0000256" key="8">
    <source>
        <dbReference type="ARBA" id="ARBA00035108"/>
    </source>
</evidence>
<dbReference type="Gene3D" id="3.40.50.300">
    <property type="entry name" value="P-loop containing nucleotide triphosphate hydrolases"/>
    <property type="match status" value="1"/>
</dbReference>
<dbReference type="InterPro" id="IPR027417">
    <property type="entry name" value="P-loop_NTPase"/>
</dbReference>
<keyword evidence="12" id="KW-1185">Reference proteome</keyword>
<comment type="subcellular location">
    <subcellularLocation>
        <location evidence="1">Cytoplasm</location>
    </subcellularLocation>
    <subcellularLocation>
        <location evidence="8">Gas vesicle</location>
    </subcellularLocation>
</comment>
<evidence type="ECO:0000256" key="3">
    <source>
        <dbReference type="ARBA" id="ARBA00022490"/>
    </source>
</evidence>
<dbReference type="SUPFAM" id="SSF52540">
    <property type="entry name" value="P-loop containing nucleoside triphosphate hydrolases"/>
    <property type="match status" value="1"/>
</dbReference>
<keyword evidence="3" id="KW-0963">Cytoplasm</keyword>
<keyword evidence="6" id="KW-0067">ATP-binding</keyword>
<keyword evidence="4" id="KW-0547">Nucleotide-binding</keyword>
<comment type="similarity">
    <text evidence="2">Belongs to the CbbQ/NirQ/NorQ/GpvN family.</text>
</comment>
<proteinExistence type="inferred from homology"/>
<name>A0ABQ0JTY3_9BACT</name>
<evidence type="ECO:0000256" key="7">
    <source>
        <dbReference type="ARBA" id="ARBA00022987"/>
    </source>
</evidence>
<evidence type="ECO:0000256" key="6">
    <source>
        <dbReference type="ARBA" id="ARBA00022840"/>
    </source>
</evidence>
<evidence type="ECO:0000256" key="5">
    <source>
        <dbReference type="ARBA" id="ARBA00022801"/>
    </source>
</evidence>
<protein>
    <submittedName>
        <fullName evidence="11">Gas vesicle protein</fullName>
    </submittedName>
</protein>
<evidence type="ECO:0000256" key="4">
    <source>
        <dbReference type="ARBA" id="ARBA00022741"/>
    </source>
</evidence>
<dbReference type="InterPro" id="IPR011704">
    <property type="entry name" value="ATPase_dyneun-rel_AAA"/>
</dbReference>
<dbReference type="Pfam" id="PF07728">
    <property type="entry name" value="AAA_5"/>
    <property type="match status" value="1"/>
</dbReference>
<evidence type="ECO:0000313" key="12">
    <source>
        <dbReference type="Proteomes" id="UP000032309"/>
    </source>
</evidence>
<dbReference type="PANTHER" id="PTHR42759:SF1">
    <property type="entry name" value="MAGNESIUM-CHELATASE SUBUNIT CHLD"/>
    <property type="match status" value="1"/>
</dbReference>
<evidence type="ECO:0000256" key="9">
    <source>
        <dbReference type="ARBA" id="ARBA00049360"/>
    </source>
</evidence>
<dbReference type="Proteomes" id="UP000032309">
    <property type="component" value="Unassembled WGS sequence"/>
</dbReference>
<keyword evidence="7" id="KW-0304">Gas vesicle</keyword>
<comment type="caution">
    <text evidence="11">The sequence shown here is derived from an EMBL/GenBank/DDBJ whole genome shotgun (WGS) entry which is preliminary data.</text>
</comment>
<dbReference type="InterPro" id="IPR013462">
    <property type="entry name" value="Gas-vesicle_GvpN"/>
</dbReference>
<feature type="domain" description="AAA+ ATPase" evidence="10">
    <location>
        <begin position="44"/>
        <end position="220"/>
    </location>
</feature>
<dbReference type="InterPro" id="IPR003593">
    <property type="entry name" value="AAA+_ATPase"/>
</dbReference>
<dbReference type="CDD" id="cd00009">
    <property type="entry name" value="AAA"/>
    <property type="match status" value="1"/>
</dbReference>
<sequence length="336" mass="37824">MNTAVMKTHRQSCELGVSLEPSNGFATTPYIEEIVESALAYLQAGYPVHFSGPAGTGKTTLAFHVASRIGTSVTLIHGDDEFKTSDLIGKHDGYRKKKLYDNFIHSVVKSEEEMQTIWADNRLTSACRNGHVLIYDEFNRSRPEANNVLLSVLQEGILSAPKRNRYGSGHLEVHPDFRAIFTSNPEEYAGTHKAQDALIDRLVTIQIHHFDRETEIKIVEARSGIAREDAEIIIDIIRKLRNMGVNNHRPSIRAGIMIARILAHRGGHVAWSDPIFRRVCHDVLNTNTIKITRDGKTIMQEKISEIIQKICNTRNEKSMEKMSFIKKTFCGSSEGE</sequence>
<evidence type="ECO:0000256" key="1">
    <source>
        <dbReference type="ARBA" id="ARBA00004496"/>
    </source>
</evidence>
<dbReference type="NCBIfam" id="TIGR02640">
    <property type="entry name" value="gas_vesic_GvpN"/>
    <property type="match status" value="1"/>
</dbReference>
<dbReference type="InterPro" id="IPR050764">
    <property type="entry name" value="CbbQ/NirQ/NorQ/GpvN"/>
</dbReference>
<dbReference type="PANTHER" id="PTHR42759">
    <property type="entry name" value="MOXR FAMILY PROTEIN"/>
    <property type="match status" value="1"/>
</dbReference>